<dbReference type="InterPro" id="IPR006528">
    <property type="entry name" value="Phage_head_morphogenesis_dom"/>
</dbReference>
<dbReference type="EMBL" id="CP014039">
    <property type="protein sequence ID" value="AMG01466.1"/>
    <property type="molecule type" value="Genomic_DNA"/>
</dbReference>
<dbReference type="Pfam" id="PF04233">
    <property type="entry name" value="Phage_Mu_F"/>
    <property type="match status" value="1"/>
</dbReference>
<accession>A0ABM5Y726</accession>
<feature type="domain" description="Phage head morphogenesis" evidence="1">
    <location>
        <begin position="55"/>
        <end position="169"/>
    </location>
</feature>
<dbReference type="InterPro" id="IPR024079">
    <property type="entry name" value="MetalloPept_cat_dom_sf"/>
</dbReference>
<protein>
    <submittedName>
        <fullName evidence="2">F protein</fullName>
    </submittedName>
</protein>
<name>A0ABM5Y726_VIBHA</name>
<evidence type="ECO:0000313" key="3">
    <source>
        <dbReference type="Proteomes" id="UP000067422"/>
    </source>
</evidence>
<keyword evidence="3" id="KW-1185">Reference proteome</keyword>
<proteinExistence type="predicted"/>
<gene>
    <name evidence="2" type="ORF">AL538_27230</name>
</gene>
<organism evidence="2 3">
    <name type="scientific">Vibrio harveyi</name>
    <name type="common">Beneckea harveyi</name>
    <dbReference type="NCBI Taxonomy" id="669"/>
    <lineage>
        <taxon>Bacteria</taxon>
        <taxon>Pseudomonadati</taxon>
        <taxon>Pseudomonadota</taxon>
        <taxon>Gammaproteobacteria</taxon>
        <taxon>Vibrionales</taxon>
        <taxon>Vibrionaceae</taxon>
        <taxon>Vibrio</taxon>
    </lineage>
</organism>
<dbReference type="Proteomes" id="UP000067422">
    <property type="component" value="Chromosome 2"/>
</dbReference>
<evidence type="ECO:0000259" key="1">
    <source>
        <dbReference type="Pfam" id="PF04233"/>
    </source>
</evidence>
<reference evidence="2" key="1">
    <citation type="submission" date="2018-01" db="EMBL/GenBank/DDBJ databases">
        <title>FDA dAtabase for Regulatory Grade micrObial Sequences (FDA-ARGOS): Supporting development and validation of Infectious Disease Dx tests.</title>
        <authorList>
            <person name="Hoffmann M."/>
            <person name="Allard M."/>
            <person name="Evans P."/>
            <person name="Brown E."/>
            <person name="Tallon L."/>
            <person name="Sadzewicz L."/>
            <person name="Sengamalay N."/>
            <person name="Ott S."/>
            <person name="Godinez A."/>
            <person name="Nagaraj S."/>
            <person name="Vyas G."/>
            <person name="Aluvathingal J."/>
            <person name="Nadendla S."/>
            <person name="Geyer C."/>
            <person name="Sichtig H."/>
        </authorList>
    </citation>
    <scope>NUCLEOTIDE SEQUENCE</scope>
    <source>
        <strain evidence="2">FDAARGOS_107</strain>
    </source>
</reference>
<sequence length="469" mass="53351">MVGNVSYGSLPFDEQIEYFRNKTNMPSERWADVWREAHNRSFTVAGAMRDDLLADFRKAVDKAISEGKSLNWFKSQFKDIVKQYGWEHNGDADWRAQVIYETNLRQSYSAGREQQMEELKHLRPYGIYKHSGSEHPRHLHLSWDNLVVSLDDPWWDTHTPTNGYGCKCKKMSASKKTLERLGLKVTGAPKVEHYEWVDKVTGEIHKLPKGIDPSFDYTPKTSAQLTQRVKKVVAEKPPLEERLPVRVVDHAFSTVKGVNAQAISNALASLNNDSVPLLQSFMKRHDVKSLILKAGELSGGKKGFLIEKEVEAYLQTGRAHPRVTYSTRNVSRTNGFTSRAWNHVVAKAKSTDNLSKVQMTEVRDAIANVIQSGGKPWSFSAVTRQEIQNNAAGVLVTWAHEIGHQVYFKMGRPLLDRDILVQAITKYSTTNMDEWFAEHFAAWLMAPQALKQHKPDIFEFINQAVESVK</sequence>
<evidence type="ECO:0000313" key="2">
    <source>
        <dbReference type="EMBL" id="AMG01466.1"/>
    </source>
</evidence>
<dbReference type="Gene3D" id="3.40.390.10">
    <property type="entry name" value="Collagenase (Catalytic Domain)"/>
    <property type="match status" value="1"/>
</dbReference>
<dbReference type="SUPFAM" id="SSF55486">
    <property type="entry name" value="Metalloproteases ('zincins'), catalytic domain"/>
    <property type="match status" value="1"/>
</dbReference>